<reference evidence="3" key="1">
    <citation type="journal article" date="2019" name="Int. J. Syst. Evol. Microbiol.">
        <title>The Global Catalogue of Microorganisms (GCM) 10K type strain sequencing project: providing services to taxonomists for standard genome sequencing and annotation.</title>
        <authorList>
            <consortium name="The Broad Institute Genomics Platform"/>
            <consortium name="The Broad Institute Genome Sequencing Center for Infectious Disease"/>
            <person name="Wu L."/>
            <person name="Ma J."/>
        </authorList>
    </citation>
    <scope>NUCLEOTIDE SEQUENCE [LARGE SCALE GENOMIC DNA]</scope>
    <source>
        <strain evidence="3">JCM 5062</strain>
    </source>
</reference>
<accession>A0ABP5YSV4</accession>
<keyword evidence="3" id="KW-1185">Reference proteome</keyword>
<organism evidence="2 3">
    <name type="scientific">Streptomyces gobitricini</name>
    <dbReference type="NCBI Taxonomy" id="68211"/>
    <lineage>
        <taxon>Bacteria</taxon>
        <taxon>Bacillati</taxon>
        <taxon>Actinomycetota</taxon>
        <taxon>Actinomycetes</taxon>
        <taxon>Kitasatosporales</taxon>
        <taxon>Streptomycetaceae</taxon>
        <taxon>Streptomyces</taxon>
    </lineage>
</organism>
<gene>
    <name evidence="2" type="ORF">GCM10010393_11760</name>
</gene>
<protein>
    <submittedName>
        <fullName evidence="2">Uncharacterized protein</fullName>
    </submittedName>
</protein>
<name>A0ABP5YSV4_9ACTN</name>
<dbReference type="Proteomes" id="UP001499942">
    <property type="component" value="Unassembled WGS sequence"/>
</dbReference>
<feature type="compositionally biased region" description="Polar residues" evidence="1">
    <location>
        <begin position="1"/>
        <end position="15"/>
    </location>
</feature>
<evidence type="ECO:0000256" key="1">
    <source>
        <dbReference type="SAM" id="MobiDB-lite"/>
    </source>
</evidence>
<comment type="caution">
    <text evidence="2">The sequence shown here is derived from an EMBL/GenBank/DDBJ whole genome shotgun (WGS) entry which is preliminary data.</text>
</comment>
<evidence type="ECO:0000313" key="3">
    <source>
        <dbReference type="Proteomes" id="UP001499942"/>
    </source>
</evidence>
<sequence length="49" mass="5035">MTLESHPQSAGTSTARPVPRSSEKRGVTLAPGLPGALAAFTNPVFLGEE</sequence>
<dbReference type="EMBL" id="BAAASR010000006">
    <property type="protein sequence ID" value="GAA2482708.1"/>
    <property type="molecule type" value="Genomic_DNA"/>
</dbReference>
<feature type="region of interest" description="Disordered" evidence="1">
    <location>
        <begin position="1"/>
        <end position="33"/>
    </location>
</feature>
<evidence type="ECO:0000313" key="2">
    <source>
        <dbReference type="EMBL" id="GAA2482708.1"/>
    </source>
</evidence>
<proteinExistence type="predicted"/>